<proteinExistence type="predicted"/>
<dbReference type="AlphaFoldDB" id="A0AB73FG21"/>
<evidence type="ECO:0000313" key="2">
    <source>
        <dbReference type="Proteomes" id="UP000051322"/>
    </source>
</evidence>
<dbReference type="Proteomes" id="UP000051322">
    <property type="component" value="Unassembled WGS sequence"/>
</dbReference>
<dbReference type="EMBL" id="LLFE01000088">
    <property type="protein sequence ID" value="KQD16916.1"/>
    <property type="molecule type" value="Genomic_DNA"/>
</dbReference>
<accession>A0AB73FG21</accession>
<reference evidence="1 2" key="1">
    <citation type="submission" date="2015-10" db="EMBL/GenBank/DDBJ databases">
        <title>The utility of whole genome sequencing in characterizing Acinetobacter epidemiology and analyzing hospital outbreaks.</title>
        <authorList>
            <person name="Ozer E.A."/>
            <person name="Fitzpatrick M.A."/>
            <person name="Hauser A.R."/>
        </authorList>
    </citation>
    <scope>NUCLEOTIDE SEQUENCE [LARGE SCALE GENOMIC DNA]</scope>
    <source>
        <strain evidence="1 2">ABBL059</strain>
    </source>
</reference>
<evidence type="ECO:0000313" key="1">
    <source>
        <dbReference type="EMBL" id="KQD16916.1"/>
    </source>
</evidence>
<organism evidence="1 2">
    <name type="scientific">Acinetobacter baumannii</name>
    <dbReference type="NCBI Taxonomy" id="470"/>
    <lineage>
        <taxon>Bacteria</taxon>
        <taxon>Pseudomonadati</taxon>
        <taxon>Pseudomonadota</taxon>
        <taxon>Gammaproteobacteria</taxon>
        <taxon>Moraxellales</taxon>
        <taxon>Moraxellaceae</taxon>
        <taxon>Acinetobacter</taxon>
        <taxon>Acinetobacter calcoaceticus/baumannii complex</taxon>
    </lineage>
</organism>
<sequence>MLVSKQNLSQIGRLKNVQRASVRKDGMEFGLAESNTIFGGVSKSMLKQSRLNFDKIEKCE</sequence>
<comment type="caution">
    <text evidence="1">The sequence shown here is derived from an EMBL/GenBank/DDBJ whole genome shotgun (WGS) entry which is preliminary data.</text>
</comment>
<gene>
    <name evidence="1" type="ORF">APD06_02765</name>
</gene>
<name>A0AB73FG21_ACIBA</name>
<protein>
    <submittedName>
        <fullName evidence="1">Uncharacterized protein</fullName>
    </submittedName>
</protein>